<evidence type="ECO:0000256" key="3">
    <source>
        <dbReference type="ARBA" id="ARBA00022679"/>
    </source>
</evidence>
<keyword evidence="4" id="KW-0732">Signal</keyword>
<organism evidence="13 14">
    <name type="scientific">Phaseolus coccineus</name>
    <name type="common">Scarlet runner bean</name>
    <name type="synonym">Phaseolus multiflorus</name>
    <dbReference type="NCBI Taxonomy" id="3886"/>
    <lineage>
        <taxon>Eukaryota</taxon>
        <taxon>Viridiplantae</taxon>
        <taxon>Streptophyta</taxon>
        <taxon>Embryophyta</taxon>
        <taxon>Tracheophyta</taxon>
        <taxon>Spermatophyta</taxon>
        <taxon>Magnoliopsida</taxon>
        <taxon>eudicotyledons</taxon>
        <taxon>Gunneridae</taxon>
        <taxon>Pentapetalae</taxon>
        <taxon>rosids</taxon>
        <taxon>fabids</taxon>
        <taxon>Fabales</taxon>
        <taxon>Fabaceae</taxon>
        <taxon>Papilionoideae</taxon>
        <taxon>50 kb inversion clade</taxon>
        <taxon>NPAAA clade</taxon>
        <taxon>indigoferoid/millettioid clade</taxon>
        <taxon>Phaseoleae</taxon>
        <taxon>Phaseolus</taxon>
    </lineage>
</organism>
<dbReference type="PANTHER" id="PTHR27002:SF853">
    <property type="entry name" value="CYSTEINE-RICH RLK (RECEPTOR-LIKE KINASE) PROTEIN"/>
    <property type="match status" value="1"/>
</dbReference>
<dbReference type="GO" id="GO:0005886">
    <property type="term" value="C:plasma membrane"/>
    <property type="evidence" value="ECO:0007669"/>
    <property type="project" value="TreeGrafter"/>
</dbReference>
<comment type="catalytic activity">
    <reaction evidence="11">
        <text>L-seryl-[protein] + ATP = O-phospho-L-seryl-[protein] + ADP + H(+)</text>
        <dbReference type="Rhea" id="RHEA:17989"/>
        <dbReference type="Rhea" id="RHEA-COMP:9863"/>
        <dbReference type="Rhea" id="RHEA-COMP:11604"/>
        <dbReference type="ChEBI" id="CHEBI:15378"/>
        <dbReference type="ChEBI" id="CHEBI:29999"/>
        <dbReference type="ChEBI" id="CHEBI:30616"/>
        <dbReference type="ChEBI" id="CHEBI:83421"/>
        <dbReference type="ChEBI" id="CHEBI:456216"/>
        <dbReference type="EC" id="2.7.11.1"/>
    </reaction>
</comment>
<evidence type="ECO:0000256" key="1">
    <source>
        <dbReference type="ARBA" id="ARBA00012513"/>
    </source>
</evidence>
<evidence type="ECO:0000256" key="7">
    <source>
        <dbReference type="ARBA" id="ARBA00022840"/>
    </source>
</evidence>
<sequence>MLLYEYMPNRSLDSFIFDSVRGKLLDWPIRFNILAAIARGLLYLHQDSRLRIIHRDLKASNILLDDNMNPKISDFGLAKMCGGDQVEGNTNRIVGTYGYMAPEYALNGVFSTKSDVFSFGVLLLETVTGKKNRAITCEENSDNLIGHAWRMWKKGIPEQVLDANIVDSTNLNQRREVSDLLRLGLKRIHAKQRKTLNMLKPKKGLEAKNELTFVEQMLNMLKLLIKLYREVLTPHLEG</sequence>
<evidence type="ECO:0000256" key="11">
    <source>
        <dbReference type="ARBA" id="ARBA00048679"/>
    </source>
</evidence>
<keyword evidence="9" id="KW-0325">Glycoprotein</keyword>
<dbReference type="GO" id="GO:0004674">
    <property type="term" value="F:protein serine/threonine kinase activity"/>
    <property type="evidence" value="ECO:0007669"/>
    <property type="project" value="UniProtKB-KW"/>
</dbReference>
<evidence type="ECO:0000256" key="5">
    <source>
        <dbReference type="ARBA" id="ARBA00022741"/>
    </source>
</evidence>
<evidence type="ECO:0000256" key="6">
    <source>
        <dbReference type="ARBA" id="ARBA00022777"/>
    </source>
</evidence>
<evidence type="ECO:0000313" key="13">
    <source>
        <dbReference type="EMBL" id="KAK7342654.1"/>
    </source>
</evidence>
<dbReference type="FunFam" id="1.10.510.10:FF:000060">
    <property type="entry name" value="G-type lectin S-receptor-like serine/threonine-protein kinase"/>
    <property type="match status" value="1"/>
</dbReference>
<keyword evidence="5" id="KW-0547">Nucleotide-binding</keyword>
<dbReference type="EC" id="2.7.11.1" evidence="1"/>
<keyword evidence="6" id="KW-0418">Kinase</keyword>
<dbReference type="Proteomes" id="UP001374584">
    <property type="component" value="Unassembled WGS sequence"/>
</dbReference>
<keyword evidence="14" id="KW-1185">Reference proteome</keyword>
<reference evidence="13 14" key="1">
    <citation type="submission" date="2024-01" db="EMBL/GenBank/DDBJ databases">
        <title>The genomes of 5 underutilized Papilionoideae crops provide insights into root nodulation and disease resistanc.</title>
        <authorList>
            <person name="Jiang F."/>
        </authorList>
    </citation>
    <scope>NUCLEOTIDE SEQUENCE [LARGE SCALE GENOMIC DNA]</scope>
    <source>
        <strain evidence="13">JINMINGXINNONG_FW02</strain>
        <tissue evidence="13">Leaves</tissue>
    </source>
</reference>
<evidence type="ECO:0000259" key="12">
    <source>
        <dbReference type="PROSITE" id="PS50011"/>
    </source>
</evidence>
<dbReference type="InterPro" id="IPR008271">
    <property type="entry name" value="Ser/Thr_kinase_AS"/>
</dbReference>
<dbReference type="EMBL" id="JAYMYR010000009">
    <property type="protein sequence ID" value="KAK7342654.1"/>
    <property type="molecule type" value="Genomic_DNA"/>
</dbReference>
<feature type="domain" description="Protein kinase" evidence="12">
    <location>
        <begin position="1"/>
        <end position="214"/>
    </location>
</feature>
<dbReference type="SUPFAM" id="SSF56112">
    <property type="entry name" value="Protein kinase-like (PK-like)"/>
    <property type="match status" value="1"/>
</dbReference>
<evidence type="ECO:0000256" key="9">
    <source>
        <dbReference type="ARBA" id="ARBA00023180"/>
    </source>
</evidence>
<dbReference type="PROSITE" id="PS50011">
    <property type="entry name" value="PROTEIN_KINASE_DOM"/>
    <property type="match status" value="1"/>
</dbReference>
<evidence type="ECO:0000256" key="8">
    <source>
        <dbReference type="ARBA" id="ARBA00023157"/>
    </source>
</evidence>
<dbReference type="GO" id="GO:0005524">
    <property type="term" value="F:ATP binding"/>
    <property type="evidence" value="ECO:0007669"/>
    <property type="project" value="UniProtKB-KW"/>
</dbReference>
<dbReference type="PROSITE" id="PS00108">
    <property type="entry name" value="PROTEIN_KINASE_ST"/>
    <property type="match status" value="1"/>
</dbReference>
<dbReference type="Pfam" id="PF00069">
    <property type="entry name" value="Pkinase"/>
    <property type="match status" value="1"/>
</dbReference>
<comment type="catalytic activity">
    <reaction evidence="10">
        <text>L-threonyl-[protein] + ATP = O-phospho-L-threonyl-[protein] + ADP + H(+)</text>
        <dbReference type="Rhea" id="RHEA:46608"/>
        <dbReference type="Rhea" id="RHEA-COMP:11060"/>
        <dbReference type="Rhea" id="RHEA-COMP:11605"/>
        <dbReference type="ChEBI" id="CHEBI:15378"/>
        <dbReference type="ChEBI" id="CHEBI:30013"/>
        <dbReference type="ChEBI" id="CHEBI:30616"/>
        <dbReference type="ChEBI" id="CHEBI:61977"/>
        <dbReference type="ChEBI" id="CHEBI:456216"/>
        <dbReference type="EC" id="2.7.11.1"/>
    </reaction>
</comment>
<evidence type="ECO:0000256" key="2">
    <source>
        <dbReference type="ARBA" id="ARBA00022527"/>
    </source>
</evidence>
<accession>A0AAN9LY58</accession>
<gene>
    <name evidence="13" type="ORF">VNO80_25610</name>
</gene>
<evidence type="ECO:0000256" key="10">
    <source>
        <dbReference type="ARBA" id="ARBA00047899"/>
    </source>
</evidence>
<proteinExistence type="predicted"/>
<evidence type="ECO:0000256" key="4">
    <source>
        <dbReference type="ARBA" id="ARBA00022729"/>
    </source>
</evidence>
<dbReference type="Gene3D" id="1.10.510.10">
    <property type="entry name" value="Transferase(Phosphotransferase) domain 1"/>
    <property type="match status" value="1"/>
</dbReference>
<keyword evidence="8" id="KW-1015">Disulfide bond</keyword>
<keyword evidence="2" id="KW-0723">Serine/threonine-protein kinase</keyword>
<name>A0AAN9LY58_PHACN</name>
<dbReference type="AlphaFoldDB" id="A0AAN9LY58"/>
<comment type="caution">
    <text evidence="13">The sequence shown here is derived from an EMBL/GenBank/DDBJ whole genome shotgun (WGS) entry which is preliminary data.</text>
</comment>
<dbReference type="SMART" id="SM00220">
    <property type="entry name" value="S_TKc"/>
    <property type="match status" value="1"/>
</dbReference>
<dbReference type="PANTHER" id="PTHR27002">
    <property type="entry name" value="RECEPTOR-LIKE SERINE/THREONINE-PROTEIN KINASE SD1-8"/>
    <property type="match status" value="1"/>
</dbReference>
<protein>
    <recommendedName>
        <fullName evidence="1">non-specific serine/threonine protein kinase</fullName>
        <ecNumber evidence="1">2.7.11.1</ecNumber>
    </recommendedName>
</protein>
<keyword evidence="3" id="KW-0808">Transferase</keyword>
<keyword evidence="7" id="KW-0067">ATP-binding</keyword>
<evidence type="ECO:0000313" key="14">
    <source>
        <dbReference type="Proteomes" id="UP001374584"/>
    </source>
</evidence>
<dbReference type="InterPro" id="IPR011009">
    <property type="entry name" value="Kinase-like_dom_sf"/>
</dbReference>
<dbReference type="InterPro" id="IPR000719">
    <property type="entry name" value="Prot_kinase_dom"/>
</dbReference>